<name>A0A9W4GCC7_BLUGR</name>
<proteinExistence type="predicted"/>
<evidence type="ECO:0000313" key="1">
    <source>
        <dbReference type="EMBL" id="CAD6499223.1"/>
    </source>
</evidence>
<gene>
    <name evidence="1" type="ORF">BGTH12_LOCUS581</name>
</gene>
<accession>A0A9W4GCC7</accession>
<dbReference type="AlphaFoldDB" id="A0A9W4GCC7"/>
<dbReference type="Proteomes" id="UP000683417">
    <property type="component" value="Unassembled WGS sequence"/>
</dbReference>
<comment type="caution">
    <text evidence="1">The sequence shown here is derived from an EMBL/GenBank/DDBJ whole genome shotgun (WGS) entry which is preliminary data.</text>
</comment>
<protein>
    <submittedName>
        <fullName evidence="1">BgTH12-04875</fullName>
    </submittedName>
</protein>
<dbReference type="EMBL" id="CAJHIT010000001">
    <property type="protein sequence ID" value="CAD6499223.1"/>
    <property type="molecule type" value="Genomic_DNA"/>
</dbReference>
<reference evidence="1" key="1">
    <citation type="submission" date="2020-10" db="EMBL/GenBank/DDBJ databases">
        <authorList>
            <person name="Muller C M."/>
        </authorList>
    </citation>
    <scope>NUCLEOTIDE SEQUENCE</scope>
    <source>
        <strain evidence="1">THUN-12</strain>
    </source>
</reference>
<feature type="non-terminal residue" evidence="1">
    <location>
        <position position="1"/>
    </location>
</feature>
<organism evidence="1 2">
    <name type="scientific">Blumeria graminis f. sp. triticale</name>
    <dbReference type="NCBI Taxonomy" id="1689686"/>
    <lineage>
        <taxon>Eukaryota</taxon>
        <taxon>Fungi</taxon>
        <taxon>Dikarya</taxon>
        <taxon>Ascomycota</taxon>
        <taxon>Pezizomycotina</taxon>
        <taxon>Leotiomycetes</taxon>
        <taxon>Erysiphales</taxon>
        <taxon>Erysiphaceae</taxon>
        <taxon>Blumeria</taxon>
    </lineage>
</organism>
<sequence length="71" mass="8499">QHYWRDARVLGELISSPVHKADKIHRSVVYGRKIFYALPMRRFVNVIFCTKITLRFWSSIEQVHTAPIKWT</sequence>
<evidence type="ECO:0000313" key="2">
    <source>
        <dbReference type="Proteomes" id="UP000683417"/>
    </source>
</evidence>